<dbReference type="KEGG" id="cci:CC1G_13766"/>
<name>D6RKB3_COPC7</name>
<dbReference type="AlphaFoldDB" id="D6RKB3"/>
<evidence type="ECO:0000256" key="1">
    <source>
        <dbReference type="SAM" id="MobiDB-lite"/>
    </source>
</evidence>
<evidence type="ECO:0000313" key="2">
    <source>
        <dbReference type="EMBL" id="EFI28740.1"/>
    </source>
</evidence>
<evidence type="ECO:0000313" key="3">
    <source>
        <dbReference type="Proteomes" id="UP000001861"/>
    </source>
</evidence>
<dbReference type="RefSeq" id="XP_002912234.1">
    <property type="nucleotide sequence ID" value="XM_002912188.1"/>
</dbReference>
<feature type="region of interest" description="Disordered" evidence="1">
    <location>
        <begin position="1"/>
        <end position="24"/>
    </location>
</feature>
<dbReference type="EMBL" id="AACS02000001">
    <property type="protein sequence ID" value="EFI28740.1"/>
    <property type="molecule type" value="Genomic_DNA"/>
</dbReference>
<dbReference type="Proteomes" id="UP000001861">
    <property type="component" value="Unassembled WGS sequence"/>
</dbReference>
<comment type="caution">
    <text evidence="2">The sequence shown here is derived from an EMBL/GenBank/DDBJ whole genome shotgun (WGS) entry which is preliminary data.</text>
</comment>
<sequence>MYSSGPSSTAQGARAGRTGAGREPVPLRDAVAEMTGFISMEAAAAGRDNERTQTDPVEFTAA</sequence>
<gene>
    <name evidence="2" type="ORF">CC1G_13766</name>
</gene>
<dbReference type="VEuPathDB" id="FungiDB:CC1G_13766"/>
<keyword evidence="3" id="KW-1185">Reference proteome</keyword>
<dbReference type="InParanoid" id="D6RKB3"/>
<protein>
    <submittedName>
        <fullName evidence="2">Uncharacterized protein</fullName>
    </submittedName>
</protein>
<proteinExistence type="predicted"/>
<dbReference type="GeneID" id="6007519"/>
<accession>D6RKB3</accession>
<dbReference type="HOGENOM" id="CLU_2904090_0_0_1"/>
<feature type="region of interest" description="Disordered" evidence="1">
    <location>
        <begin position="42"/>
        <end position="62"/>
    </location>
</feature>
<reference evidence="2 3" key="1">
    <citation type="journal article" date="2010" name="Proc. Natl. Acad. Sci. U.S.A.">
        <title>Insights into evolution of multicellular fungi from the assembled chromosomes of the mushroom Coprinopsis cinerea (Coprinus cinereus).</title>
        <authorList>
            <person name="Stajich J.E."/>
            <person name="Wilke S.K."/>
            <person name="Ahren D."/>
            <person name="Au C.H."/>
            <person name="Birren B.W."/>
            <person name="Borodovsky M."/>
            <person name="Burns C."/>
            <person name="Canback B."/>
            <person name="Casselton L.A."/>
            <person name="Cheng C.K."/>
            <person name="Deng J."/>
            <person name="Dietrich F.S."/>
            <person name="Fargo D.C."/>
            <person name="Farman M.L."/>
            <person name="Gathman A.C."/>
            <person name="Goldberg J."/>
            <person name="Guigo R."/>
            <person name="Hoegger P.J."/>
            <person name="Hooker J.B."/>
            <person name="Huggins A."/>
            <person name="James T.Y."/>
            <person name="Kamada T."/>
            <person name="Kilaru S."/>
            <person name="Kodira C."/>
            <person name="Kues U."/>
            <person name="Kupfer D."/>
            <person name="Kwan H.S."/>
            <person name="Lomsadze A."/>
            <person name="Li W."/>
            <person name="Lilly W.W."/>
            <person name="Ma L.J."/>
            <person name="Mackey A.J."/>
            <person name="Manning G."/>
            <person name="Martin F."/>
            <person name="Muraguchi H."/>
            <person name="Natvig D.O."/>
            <person name="Palmerini H."/>
            <person name="Ramesh M.A."/>
            <person name="Rehmeyer C.J."/>
            <person name="Roe B.A."/>
            <person name="Shenoy N."/>
            <person name="Stanke M."/>
            <person name="Ter-Hovhannisyan V."/>
            <person name="Tunlid A."/>
            <person name="Velagapudi R."/>
            <person name="Vision T.J."/>
            <person name="Zeng Q."/>
            <person name="Zolan M.E."/>
            <person name="Pukkila P.J."/>
        </authorList>
    </citation>
    <scope>NUCLEOTIDE SEQUENCE [LARGE SCALE GENOMIC DNA]</scope>
    <source>
        <strain evidence="3">Okayama-7 / 130 / ATCC MYA-4618 / FGSC 9003</strain>
    </source>
</reference>
<organism evidence="2 3">
    <name type="scientific">Coprinopsis cinerea (strain Okayama-7 / 130 / ATCC MYA-4618 / FGSC 9003)</name>
    <name type="common">Inky cap fungus</name>
    <name type="synonym">Hormographiella aspergillata</name>
    <dbReference type="NCBI Taxonomy" id="240176"/>
    <lineage>
        <taxon>Eukaryota</taxon>
        <taxon>Fungi</taxon>
        <taxon>Dikarya</taxon>
        <taxon>Basidiomycota</taxon>
        <taxon>Agaricomycotina</taxon>
        <taxon>Agaricomycetes</taxon>
        <taxon>Agaricomycetidae</taxon>
        <taxon>Agaricales</taxon>
        <taxon>Agaricineae</taxon>
        <taxon>Psathyrellaceae</taxon>
        <taxon>Coprinopsis</taxon>
    </lineage>
</organism>